<name>A0ABS3STJ8_9FLAO</name>
<evidence type="ECO:0000313" key="2">
    <source>
        <dbReference type="EMBL" id="MBO3099030.1"/>
    </source>
</evidence>
<sequence length="215" mass="24963">MKKFFFIVIVFLFSSTKYAQESKKNVIKINSLLLISNIYDVQYERVLSDRSTIQLGFGIGKTNNHDLNDFQELYSDFFGKTLNNPRDTHHRKETISVNLDYRHYMRDHKAPKGFYIGPSIQYIKFKERFSALEQQPDEDGDTEALYTERLKQRDLELYNVRALLGYQFLVAQSISINPYAGPSFVFGDTDESFEREDENITGFGLNFGVAIGLVF</sequence>
<organism evidence="2 3">
    <name type="scientific">Gelidibacter pelagius</name>
    <dbReference type="NCBI Taxonomy" id="2819985"/>
    <lineage>
        <taxon>Bacteria</taxon>
        <taxon>Pseudomonadati</taxon>
        <taxon>Bacteroidota</taxon>
        <taxon>Flavobacteriia</taxon>
        <taxon>Flavobacteriales</taxon>
        <taxon>Flavobacteriaceae</taxon>
        <taxon>Gelidibacter</taxon>
    </lineage>
</organism>
<keyword evidence="3" id="KW-1185">Reference proteome</keyword>
<protein>
    <recommendedName>
        <fullName evidence="4">DUF3575 domain-containing protein</fullName>
    </recommendedName>
</protein>
<reference evidence="2 3" key="1">
    <citation type="submission" date="2021-03" db="EMBL/GenBank/DDBJ databases">
        <title>Gelidibacter sp. nov., isolated from costal sediment.</title>
        <authorList>
            <person name="Lun K.-Y."/>
        </authorList>
    </citation>
    <scope>NUCLEOTIDE SEQUENCE [LARGE SCALE GENOMIC DNA]</scope>
    <source>
        <strain evidence="2 3">DF109</strain>
    </source>
</reference>
<accession>A0ABS3STJ8</accession>
<dbReference type="Proteomes" id="UP000681315">
    <property type="component" value="Unassembled WGS sequence"/>
</dbReference>
<evidence type="ECO:0000313" key="3">
    <source>
        <dbReference type="Proteomes" id="UP000681315"/>
    </source>
</evidence>
<evidence type="ECO:0008006" key="4">
    <source>
        <dbReference type="Google" id="ProtNLM"/>
    </source>
</evidence>
<gene>
    <name evidence="2" type="ORF">J4051_12170</name>
</gene>
<comment type="caution">
    <text evidence="2">The sequence shown here is derived from an EMBL/GenBank/DDBJ whole genome shotgun (WGS) entry which is preliminary data.</text>
</comment>
<evidence type="ECO:0000256" key="1">
    <source>
        <dbReference type="SAM" id="SignalP"/>
    </source>
</evidence>
<feature type="chain" id="PRO_5045205585" description="DUF3575 domain-containing protein" evidence="1">
    <location>
        <begin position="20"/>
        <end position="215"/>
    </location>
</feature>
<dbReference type="EMBL" id="JAGEVG010000013">
    <property type="protein sequence ID" value="MBO3099030.1"/>
    <property type="molecule type" value="Genomic_DNA"/>
</dbReference>
<keyword evidence="1" id="KW-0732">Signal</keyword>
<feature type="signal peptide" evidence="1">
    <location>
        <begin position="1"/>
        <end position="19"/>
    </location>
</feature>
<dbReference type="RefSeq" id="WP_208234148.1">
    <property type="nucleotide sequence ID" value="NZ_JAGEVG010000013.1"/>
</dbReference>
<proteinExistence type="predicted"/>